<evidence type="ECO:0000313" key="1">
    <source>
        <dbReference type="EMBL" id="CAA9581286.1"/>
    </source>
</evidence>
<gene>
    <name evidence="1" type="ORF">AVDCRST_MAG88-3363</name>
</gene>
<feature type="non-terminal residue" evidence="1">
    <location>
        <position position="38"/>
    </location>
</feature>
<reference evidence="1" key="1">
    <citation type="submission" date="2020-02" db="EMBL/GenBank/DDBJ databases">
        <authorList>
            <person name="Meier V. D."/>
        </authorList>
    </citation>
    <scope>NUCLEOTIDE SEQUENCE</scope>
    <source>
        <strain evidence="1">AVDCRST_MAG88</strain>
    </source>
</reference>
<dbReference type="AlphaFoldDB" id="A0A6J4VJH7"/>
<protein>
    <submittedName>
        <fullName evidence="1">Uncharacterized protein</fullName>
    </submittedName>
</protein>
<dbReference type="EMBL" id="CADCWM010000807">
    <property type="protein sequence ID" value="CAA9581286.1"/>
    <property type="molecule type" value="Genomic_DNA"/>
</dbReference>
<feature type="non-terminal residue" evidence="1">
    <location>
        <position position="1"/>
    </location>
</feature>
<sequence length="38" mass="4099">CRSGRGGVFANATPATISPRAMRLQLFVRLWPEPVTAA</sequence>
<organism evidence="1">
    <name type="scientific">uncultured Thermomicrobiales bacterium</name>
    <dbReference type="NCBI Taxonomy" id="1645740"/>
    <lineage>
        <taxon>Bacteria</taxon>
        <taxon>Pseudomonadati</taxon>
        <taxon>Thermomicrobiota</taxon>
        <taxon>Thermomicrobia</taxon>
        <taxon>Thermomicrobiales</taxon>
        <taxon>environmental samples</taxon>
    </lineage>
</organism>
<proteinExistence type="predicted"/>
<name>A0A6J4VJH7_9BACT</name>
<accession>A0A6J4VJH7</accession>